<feature type="transmembrane region" description="Helical" evidence="1">
    <location>
        <begin position="29"/>
        <end position="48"/>
    </location>
</feature>
<organism evidence="2">
    <name type="scientific">Rhizophora mucronata</name>
    <name type="common">Asiatic mangrove</name>
    <dbReference type="NCBI Taxonomy" id="61149"/>
    <lineage>
        <taxon>Eukaryota</taxon>
        <taxon>Viridiplantae</taxon>
        <taxon>Streptophyta</taxon>
        <taxon>Embryophyta</taxon>
        <taxon>Tracheophyta</taxon>
        <taxon>Spermatophyta</taxon>
        <taxon>Magnoliopsida</taxon>
        <taxon>eudicotyledons</taxon>
        <taxon>Gunneridae</taxon>
        <taxon>Pentapetalae</taxon>
        <taxon>rosids</taxon>
        <taxon>fabids</taxon>
        <taxon>Malpighiales</taxon>
        <taxon>Rhizophoraceae</taxon>
        <taxon>Rhizophora</taxon>
    </lineage>
</organism>
<keyword evidence="1" id="KW-0812">Transmembrane</keyword>
<keyword evidence="1" id="KW-0472">Membrane</keyword>
<feature type="transmembrane region" description="Helical" evidence="1">
    <location>
        <begin position="6"/>
        <end position="22"/>
    </location>
</feature>
<reference evidence="2" key="1">
    <citation type="submission" date="2018-02" db="EMBL/GenBank/DDBJ databases">
        <title>Rhizophora mucronata_Transcriptome.</title>
        <authorList>
            <person name="Meera S.P."/>
            <person name="Sreeshan A."/>
            <person name="Augustine A."/>
        </authorList>
    </citation>
    <scope>NUCLEOTIDE SEQUENCE</scope>
    <source>
        <tissue evidence="2">Leaf</tissue>
    </source>
</reference>
<evidence type="ECO:0000256" key="1">
    <source>
        <dbReference type="SAM" id="Phobius"/>
    </source>
</evidence>
<sequence>MFLIFSFMYFYGFFMLICCRCLSRVFEIVIYGIAAMSIWNFLLINLLLSCH</sequence>
<protein>
    <submittedName>
        <fullName evidence="2">Uncharacterized protein</fullName>
    </submittedName>
</protein>
<dbReference type="EMBL" id="GGEC01059023">
    <property type="protein sequence ID" value="MBX39507.1"/>
    <property type="molecule type" value="Transcribed_RNA"/>
</dbReference>
<dbReference type="AlphaFoldDB" id="A0A2P2NAJ9"/>
<proteinExistence type="predicted"/>
<name>A0A2P2NAJ9_RHIMU</name>
<accession>A0A2P2NAJ9</accession>
<keyword evidence="1" id="KW-1133">Transmembrane helix</keyword>
<evidence type="ECO:0000313" key="2">
    <source>
        <dbReference type="EMBL" id="MBX39507.1"/>
    </source>
</evidence>